<dbReference type="CDD" id="cd04185">
    <property type="entry name" value="GT_2_like_b"/>
    <property type="match status" value="1"/>
</dbReference>
<protein>
    <submittedName>
        <fullName evidence="2">Glycosyltransferase family 2 protein</fullName>
    </submittedName>
</protein>
<evidence type="ECO:0000313" key="2">
    <source>
        <dbReference type="EMBL" id="NQX31727.1"/>
    </source>
</evidence>
<dbReference type="Gene3D" id="3.90.550.10">
    <property type="entry name" value="Spore Coat Polysaccharide Biosynthesis Protein SpsA, Chain A"/>
    <property type="match status" value="1"/>
</dbReference>
<keyword evidence="3" id="KW-1185">Reference proteome</keyword>
<sequence>MSQSVCAVLVTYNRVNLLKECITSLLNQTITLDKICIVDNGSTDETPQYLQSIASDKIEIITQSNVGSAGGFNTAIKYAYENNYDWIWTMDDDVEPFIDCLEQLLKLGDISKCINPLRLFKDNDEVYEWEHYFDYRTCMPIVHNNMSLRNKEYCFVNTTCFEGMLIHRSIVEKIGFPNKDYFIAGDDTEYGVLANLYTNVAYTKTAKMYRKRLVSLNKIRPLQAYYEFRNLFLLKKNLRKHFLQRNSPFFYKNLYRELKYRTKLIIKGKEYTMAEKKDLISRMIRGIRDGIKLYKVKTNE</sequence>
<dbReference type="PANTHER" id="PTHR43685">
    <property type="entry name" value="GLYCOSYLTRANSFERASE"/>
    <property type="match status" value="1"/>
</dbReference>
<dbReference type="InterPro" id="IPR050834">
    <property type="entry name" value="Glycosyltransf_2"/>
</dbReference>
<comment type="caution">
    <text evidence="2">The sequence shown here is derived from an EMBL/GenBank/DDBJ whole genome shotgun (WGS) entry which is preliminary data.</text>
</comment>
<organism evidence="2 3">
    <name type="scientific">Pedobacter boryungensis</name>
    <dbReference type="NCBI Taxonomy" id="869962"/>
    <lineage>
        <taxon>Bacteria</taxon>
        <taxon>Pseudomonadati</taxon>
        <taxon>Bacteroidota</taxon>
        <taxon>Sphingobacteriia</taxon>
        <taxon>Sphingobacteriales</taxon>
        <taxon>Sphingobacteriaceae</taxon>
        <taxon>Pedobacter</taxon>
    </lineage>
</organism>
<dbReference type="SUPFAM" id="SSF53448">
    <property type="entry name" value="Nucleotide-diphospho-sugar transferases"/>
    <property type="match status" value="1"/>
</dbReference>
<dbReference type="Pfam" id="PF00535">
    <property type="entry name" value="Glycos_transf_2"/>
    <property type="match status" value="1"/>
</dbReference>
<dbReference type="PANTHER" id="PTHR43685:SF2">
    <property type="entry name" value="GLYCOSYLTRANSFERASE 2-LIKE DOMAIN-CONTAINING PROTEIN"/>
    <property type="match status" value="1"/>
</dbReference>
<gene>
    <name evidence="2" type="ORF">HQN85_08325</name>
</gene>
<reference evidence="2 3" key="1">
    <citation type="submission" date="2020-05" db="EMBL/GenBank/DDBJ databases">
        <title>Description of Pedobacter foliorum sp. nov.</title>
        <authorList>
            <person name="Qi S."/>
            <person name="Carlier A."/>
            <person name="Cnockaert M."/>
            <person name="Vandamme P."/>
        </authorList>
    </citation>
    <scope>NUCLEOTIDE SEQUENCE [LARGE SCALE GENOMIC DNA]</scope>
    <source>
        <strain evidence="2 3">LMG 31300</strain>
    </source>
</reference>
<dbReference type="RefSeq" id="WP_173271137.1">
    <property type="nucleotide sequence ID" value="NZ_JABMKV010000002.1"/>
</dbReference>
<name>A0ABX2DCB9_9SPHI</name>
<dbReference type="EMBL" id="JABMKV010000002">
    <property type="protein sequence ID" value="NQX31727.1"/>
    <property type="molecule type" value="Genomic_DNA"/>
</dbReference>
<dbReference type="InterPro" id="IPR029044">
    <property type="entry name" value="Nucleotide-diphossugar_trans"/>
</dbReference>
<evidence type="ECO:0000313" key="3">
    <source>
        <dbReference type="Proteomes" id="UP000762110"/>
    </source>
</evidence>
<dbReference type="Proteomes" id="UP000762110">
    <property type="component" value="Unassembled WGS sequence"/>
</dbReference>
<feature type="domain" description="Glycosyltransferase 2-like" evidence="1">
    <location>
        <begin position="7"/>
        <end position="174"/>
    </location>
</feature>
<proteinExistence type="predicted"/>
<accession>A0ABX2DCB9</accession>
<evidence type="ECO:0000259" key="1">
    <source>
        <dbReference type="Pfam" id="PF00535"/>
    </source>
</evidence>
<dbReference type="InterPro" id="IPR001173">
    <property type="entry name" value="Glyco_trans_2-like"/>
</dbReference>